<dbReference type="InterPro" id="IPR025480">
    <property type="entry name" value="DUF4330"/>
</dbReference>
<reference evidence="2 3" key="1">
    <citation type="journal article" date="2006" name="Int. J. Syst. Evol. Microbiol.">
        <title>Haloterrigena longa sp. nov. and Haloterrigena limicola sp. nov., extremely halophilic archaea isolated from a salt lake.</title>
        <authorList>
            <person name="Cui H.L."/>
            <person name="Tohty D."/>
            <person name="Zhou P.J."/>
            <person name="Liu S.J."/>
        </authorList>
    </citation>
    <scope>NUCLEOTIDE SEQUENCE [LARGE SCALE GENOMIC DNA]</scope>
    <source>
        <strain evidence="2 3">ABH32</strain>
    </source>
</reference>
<dbReference type="OrthoDB" id="187752at2157"/>
<keyword evidence="1" id="KW-0812">Transmembrane</keyword>
<accession>A0A8A2UAD1</accession>
<feature type="transmembrane region" description="Helical" evidence="1">
    <location>
        <begin position="20"/>
        <end position="39"/>
    </location>
</feature>
<sequence length="373" mass="40000">MPLIDDEGNLFGVVNVIDALAVVLLLAVIVAGIAFVGVLGNGEPETRYATVDLGGQPDYVADRVSEGDTVRVDGSSHNLTVTDVYVTPAMASNSGNQSQVTVRTKINGETVEVDDRDERVFKYAGERLRVGAEVAMDTDDYTTTGRLTSLESDGSSLTVDETPVLLESTISDRTAEEISENDTVTLGSYTTATITNVRLYPIGGDRYRALVGTELNTHQQGSMPTYGGQTVTVGSQINLSPDGYDLNGEVVRRGSDQEIGNSTTINAEIEIENIQPAVADEFSVGMTETVRDETLVTIQSVDTEAADTVLESESGEIYLREHPKNKDVTLSVELQTRRTDTGVRFHGDSLRTGDSVVLDFGTTTVSGTVTQIE</sequence>
<organism evidence="2 3">
    <name type="scientific">Natrinema longum</name>
    <dbReference type="NCBI Taxonomy" id="370324"/>
    <lineage>
        <taxon>Archaea</taxon>
        <taxon>Methanobacteriati</taxon>
        <taxon>Methanobacteriota</taxon>
        <taxon>Stenosarchaea group</taxon>
        <taxon>Halobacteria</taxon>
        <taxon>Halobacteriales</taxon>
        <taxon>Natrialbaceae</taxon>
        <taxon>Natrinema</taxon>
    </lineage>
</organism>
<dbReference type="GeneID" id="63182457"/>
<evidence type="ECO:0000313" key="2">
    <source>
        <dbReference type="EMBL" id="QSW85620.1"/>
    </source>
</evidence>
<name>A0A8A2UAD1_9EURY</name>
<gene>
    <name evidence="2" type="ORF">J0X27_01895</name>
</gene>
<dbReference type="Pfam" id="PF14221">
    <property type="entry name" value="DUF4330"/>
    <property type="match status" value="2"/>
</dbReference>
<dbReference type="RefSeq" id="WP_207270797.1">
    <property type="nucleotide sequence ID" value="NZ_CP071463.1"/>
</dbReference>
<dbReference type="KEGG" id="hlo:J0X27_01895"/>
<evidence type="ECO:0000313" key="3">
    <source>
        <dbReference type="Proteomes" id="UP000663191"/>
    </source>
</evidence>
<keyword evidence="3" id="KW-1185">Reference proteome</keyword>
<dbReference type="AlphaFoldDB" id="A0A8A2UAD1"/>
<dbReference type="EMBL" id="CP071463">
    <property type="protein sequence ID" value="QSW85620.1"/>
    <property type="molecule type" value="Genomic_DNA"/>
</dbReference>
<keyword evidence="1" id="KW-0472">Membrane</keyword>
<evidence type="ECO:0000256" key="1">
    <source>
        <dbReference type="SAM" id="Phobius"/>
    </source>
</evidence>
<keyword evidence="1" id="KW-1133">Transmembrane helix</keyword>
<proteinExistence type="predicted"/>
<dbReference type="Proteomes" id="UP000663191">
    <property type="component" value="Chromosome"/>
</dbReference>
<protein>
    <submittedName>
        <fullName evidence="2">DUF4330 family protein</fullName>
    </submittedName>
</protein>